<evidence type="ECO:0000313" key="10">
    <source>
        <dbReference type="EMBL" id="AIF12947.1"/>
    </source>
</evidence>
<evidence type="ECO:0000256" key="7">
    <source>
        <dbReference type="RuleBase" id="RU004504"/>
    </source>
</evidence>
<reference evidence="10" key="1">
    <citation type="journal article" date="2014" name="Genome Biol. Evol.">
        <title>Pangenome evidence for extensive interdomain horizontal transfer affecting lineage core and shell genes in uncultured planktonic thaumarchaeota and euryarchaeota.</title>
        <authorList>
            <person name="Deschamps P."/>
            <person name="Zivanovic Y."/>
            <person name="Moreira D."/>
            <person name="Rodriguez-Valera F."/>
            <person name="Lopez-Garcia P."/>
        </authorList>
    </citation>
    <scope>NUCLEOTIDE SEQUENCE</scope>
</reference>
<evidence type="ECO:0000259" key="9">
    <source>
        <dbReference type="Pfam" id="PF00266"/>
    </source>
</evidence>
<comment type="similarity">
    <text evidence="6">Belongs to the class-V pyridoxal-phosphate-dependent aminotransferase family.</text>
</comment>
<comment type="pathway">
    <text evidence="4">Amino-acid biosynthesis.</text>
</comment>
<dbReference type="PANTHER" id="PTHR43247:SF1">
    <property type="entry name" value="PHOSPHOSERINE AMINOTRANSFERASE"/>
    <property type="match status" value="1"/>
</dbReference>
<keyword evidence="2 10" id="KW-0808">Transferase</keyword>
<comment type="cofactor">
    <cofactor evidence="1 7">
        <name>pyridoxal 5'-phosphate</name>
        <dbReference type="ChEBI" id="CHEBI:597326"/>
    </cofactor>
</comment>
<evidence type="ECO:0000256" key="4">
    <source>
        <dbReference type="ARBA" id="ARBA00029440"/>
    </source>
</evidence>
<dbReference type="PROSITE" id="PS00595">
    <property type="entry name" value="AA_TRANSFER_CLASS_5"/>
    <property type="match status" value="1"/>
</dbReference>
<dbReference type="InterPro" id="IPR020578">
    <property type="entry name" value="Aminotrans_V_PyrdxlP_BS"/>
</dbReference>
<dbReference type="GO" id="GO:0005737">
    <property type="term" value="C:cytoplasm"/>
    <property type="evidence" value="ECO:0007669"/>
    <property type="project" value="TreeGrafter"/>
</dbReference>
<dbReference type="EMBL" id="KF900959">
    <property type="protein sequence ID" value="AIF12947.1"/>
    <property type="molecule type" value="Genomic_DNA"/>
</dbReference>
<dbReference type="Gene3D" id="3.40.640.10">
    <property type="entry name" value="Type I PLP-dependent aspartate aminotransferase-like (Major domain)"/>
    <property type="match status" value="1"/>
</dbReference>
<feature type="domain" description="Aminotransferase class V" evidence="9">
    <location>
        <begin position="43"/>
        <end position="236"/>
    </location>
</feature>
<dbReference type="GO" id="GO:0030170">
    <property type="term" value="F:pyridoxal phosphate binding"/>
    <property type="evidence" value="ECO:0007669"/>
    <property type="project" value="TreeGrafter"/>
</dbReference>
<keyword evidence="3" id="KW-0663">Pyridoxal phosphate</keyword>
<evidence type="ECO:0000256" key="2">
    <source>
        <dbReference type="ARBA" id="ARBA00022679"/>
    </source>
</evidence>
<evidence type="ECO:0000256" key="8">
    <source>
        <dbReference type="SAM" id="MobiDB-lite"/>
    </source>
</evidence>
<sequence>MVPLPDREPARGGAVHLLQPDARRHRHPRERRVMGLSPLSRMAMARVRRTLGIPENYTVLFLQGGASLQFYMSALNLLRQGEAADFLLTGGWAKKAVAEAARIGDAQAIWEPSEGGYRRVPSVGDYSVREEAVYLHYTSNNTLYGTQFHHLPDSGGKPLVLDASSDIAGVPIDISAHDLIYAGAQKNLGPSGVTLVILSPWALSRVEGGAQQGVFQPCSTIRSTPPRVRSSTHPIPLESSSSTGSSTGSRRTADWLVQSLETRQRPSCFTGNSIGLTFGFHTLTGIAAR</sequence>
<feature type="region of interest" description="Disordered" evidence="8">
    <location>
        <begin position="217"/>
        <end position="251"/>
    </location>
</feature>
<keyword evidence="10" id="KW-0032">Aminotransferase</keyword>
<proteinExistence type="inferred from homology"/>
<feature type="compositionally biased region" description="Polar residues" evidence="8">
    <location>
        <begin position="217"/>
        <end position="233"/>
    </location>
</feature>
<organism evidence="10">
    <name type="scientific">uncultured marine group II/III euryarchaeote KM3_57_F04</name>
    <dbReference type="NCBI Taxonomy" id="1456465"/>
    <lineage>
        <taxon>Archaea</taxon>
        <taxon>Methanobacteriati</taxon>
        <taxon>Methanobacteriota</taxon>
        <taxon>environmental samples</taxon>
    </lineage>
</organism>
<comment type="catalytic activity">
    <reaction evidence="5">
        <text>O-phospho-L-serine + 2-oxoglutarate = 3-phosphooxypyruvate + L-glutamate</text>
        <dbReference type="Rhea" id="RHEA:14329"/>
        <dbReference type="ChEBI" id="CHEBI:16810"/>
        <dbReference type="ChEBI" id="CHEBI:18110"/>
        <dbReference type="ChEBI" id="CHEBI:29985"/>
        <dbReference type="ChEBI" id="CHEBI:57524"/>
        <dbReference type="EC" id="2.6.1.52"/>
    </reaction>
</comment>
<dbReference type="EC" id="2.6.1.52" evidence="10"/>
<dbReference type="Pfam" id="PF00266">
    <property type="entry name" value="Aminotran_5"/>
    <property type="match status" value="1"/>
</dbReference>
<dbReference type="InterPro" id="IPR015421">
    <property type="entry name" value="PyrdxlP-dep_Trfase_major"/>
</dbReference>
<protein>
    <submittedName>
        <fullName evidence="10">Phosphoserine aminotransferase (SerC, PSAT1)</fullName>
        <ecNumber evidence="10">2.6.1.52</ecNumber>
    </submittedName>
</protein>
<dbReference type="SUPFAM" id="SSF53383">
    <property type="entry name" value="PLP-dependent transferases"/>
    <property type="match status" value="1"/>
</dbReference>
<feature type="compositionally biased region" description="Low complexity" evidence="8">
    <location>
        <begin position="239"/>
        <end position="250"/>
    </location>
</feature>
<dbReference type="InterPro" id="IPR000192">
    <property type="entry name" value="Aminotrans_V_dom"/>
</dbReference>
<gene>
    <name evidence="10" type="primary">PSAT1</name>
    <name evidence="10" type="synonym">serC</name>
</gene>
<evidence type="ECO:0000256" key="3">
    <source>
        <dbReference type="ARBA" id="ARBA00022898"/>
    </source>
</evidence>
<dbReference type="InterPro" id="IPR015424">
    <property type="entry name" value="PyrdxlP-dep_Trfase"/>
</dbReference>
<evidence type="ECO:0000256" key="1">
    <source>
        <dbReference type="ARBA" id="ARBA00001933"/>
    </source>
</evidence>
<dbReference type="GO" id="GO:0006564">
    <property type="term" value="P:L-serine biosynthetic process"/>
    <property type="evidence" value="ECO:0007669"/>
    <property type="project" value="InterPro"/>
</dbReference>
<dbReference type="InterPro" id="IPR022278">
    <property type="entry name" value="Pser_aminoTfrase"/>
</dbReference>
<dbReference type="PANTHER" id="PTHR43247">
    <property type="entry name" value="PHOSPHOSERINE AMINOTRANSFERASE"/>
    <property type="match status" value="1"/>
</dbReference>
<dbReference type="AlphaFoldDB" id="A0A075HEZ9"/>
<accession>A0A075HEZ9</accession>
<evidence type="ECO:0000256" key="5">
    <source>
        <dbReference type="ARBA" id="ARBA00049007"/>
    </source>
</evidence>
<dbReference type="GO" id="GO:0004648">
    <property type="term" value="F:O-phospho-L-serine:2-oxoglutarate aminotransferase activity"/>
    <property type="evidence" value="ECO:0007669"/>
    <property type="project" value="UniProtKB-EC"/>
</dbReference>
<evidence type="ECO:0000256" key="6">
    <source>
        <dbReference type="RuleBase" id="RU004075"/>
    </source>
</evidence>
<name>A0A075HEZ9_9EURY</name>